<name>A0A0C3ID03_PISTI</name>
<gene>
    <name evidence="2" type="ORF">M404DRAFT_335772</name>
</gene>
<sequence length="290" mass="32143">MGYSRGNENIPECEVPLFAHHASAGPTMGPVTTPLFCHHTSLQFDSWAEDREGATWSSSALGPVIDSEIPRWAPTNPIIPATGELFPSDYLGSENIQTCTEPSNFFGSCVGITTNTTATRIIHDPAMNMTSGRIDDYGRVKATARSYRHLNSDISASLRELHTFERLPHAGGGNYTMPSGPRTADRPYEKTTGVRQTRIACGWIKPDGMVCNKPIGYHCESHFATAHGITNMSSEVRIRCRWCPLGAQKEMNRKGFIRHVREVHMKHQRSKNKRLAHLFKTSGTISPPIP</sequence>
<accession>A0A0C3ID03</accession>
<keyword evidence="3" id="KW-1185">Reference proteome</keyword>
<reference evidence="2 3" key="1">
    <citation type="submission" date="2014-04" db="EMBL/GenBank/DDBJ databases">
        <authorList>
            <consortium name="DOE Joint Genome Institute"/>
            <person name="Kuo A."/>
            <person name="Kohler A."/>
            <person name="Costa M.D."/>
            <person name="Nagy L.G."/>
            <person name="Floudas D."/>
            <person name="Copeland A."/>
            <person name="Barry K.W."/>
            <person name="Cichocki N."/>
            <person name="Veneault-Fourrey C."/>
            <person name="LaButti K."/>
            <person name="Lindquist E.A."/>
            <person name="Lipzen A."/>
            <person name="Lundell T."/>
            <person name="Morin E."/>
            <person name="Murat C."/>
            <person name="Sun H."/>
            <person name="Tunlid A."/>
            <person name="Henrissat B."/>
            <person name="Grigoriev I.V."/>
            <person name="Hibbett D.S."/>
            <person name="Martin F."/>
            <person name="Nordberg H.P."/>
            <person name="Cantor M.N."/>
            <person name="Hua S.X."/>
        </authorList>
    </citation>
    <scope>NUCLEOTIDE SEQUENCE [LARGE SCALE GENOMIC DNA]</scope>
    <source>
        <strain evidence="2 3">Marx 270</strain>
    </source>
</reference>
<dbReference type="EMBL" id="KN832082">
    <property type="protein sequence ID" value="KIN94912.1"/>
    <property type="molecule type" value="Genomic_DNA"/>
</dbReference>
<evidence type="ECO:0000313" key="2">
    <source>
        <dbReference type="EMBL" id="KIN94912.1"/>
    </source>
</evidence>
<feature type="region of interest" description="Disordered" evidence="1">
    <location>
        <begin position="169"/>
        <end position="191"/>
    </location>
</feature>
<organism evidence="2 3">
    <name type="scientific">Pisolithus tinctorius Marx 270</name>
    <dbReference type="NCBI Taxonomy" id="870435"/>
    <lineage>
        <taxon>Eukaryota</taxon>
        <taxon>Fungi</taxon>
        <taxon>Dikarya</taxon>
        <taxon>Basidiomycota</taxon>
        <taxon>Agaricomycotina</taxon>
        <taxon>Agaricomycetes</taxon>
        <taxon>Agaricomycetidae</taxon>
        <taxon>Boletales</taxon>
        <taxon>Sclerodermatineae</taxon>
        <taxon>Pisolithaceae</taxon>
        <taxon>Pisolithus</taxon>
    </lineage>
</organism>
<dbReference type="InParanoid" id="A0A0C3ID03"/>
<dbReference type="AlphaFoldDB" id="A0A0C3ID03"/>
<protein>
    <submittedName>
        <fullName evidence="2">Uncharacterized protein</fullName>
    </submittedName>
</protein>
<evidence type="ECO:0000313" key="3">
    <source>
        <dbReference type="Proteomes" id="UP000054217"/>
    </source>
</evidence>
<dbReference type="HOGENOM" id="CLU_960157_0_0_1"/>
<dbReference type="OrthoDB" id="2656691at2759"/>
<evidence type="ECO:0000256" key="1">
    <source>
        <dbReference type="SAM" id="MobiDB-lite"/>
    </source>
</evidence>
<proteinExistence type="predicted"/>
<reference evidence="3" key="2">
    <citation type="submission" date="2015-01" db="EMBL/GenBank/DDBJ databases">
        <title>Evolutionary Origins and Diversification of the Mycorrhizal Mutualists.</title>
        <authorList>
            <consortium name="DOE Joint Genome Institute"/>
            <consortium name="Mycorrhizal Genomics Consortium"/>
            <person name="Kohler A."/>
            <person name="Kuo A."/>
            <person name="Nagy L.G."/>
            <person name="Floudas D."/>
            <person name="Copeland A."/>
            <person name="Barry K.W."/>
            <person name="Cichocki N."/>
            <person name="Veneault-Fourrey C."/>
            <person name="LaButti K."/>
            <person name="Lindquist E.A."/>
            <person name="Lipzen A."/>
            <person name="Lundell T."/>
            <person name="Morin E."/>
            <person name="Murat C."/>
            <person name="Riley R."/>
            <person name="Ohm R."/>
            <person name="Sun H."/>
            <person name="Tunlid A."/>
            <person name="Henrissat B."/>
            <person name="Grigoriev I.V."/>
            <person name="Hibbett D.S."/>
            <person name="Martin F."/>
        </authorList>
    </citation>
    <scope>NUCLEOTIDE SEQUENCE [LARGE SCALE GENOMIC DNA]</scope>
    <source>
        <strain evidence="3">Marx 270</strain>
    </source>
</reference>
<dbReference type="Proteomes" id="UP000054217">
    <property type="component" value="Unassembled WGS sequence"/>
</dbReference>